<comment type="caution">
    <text evidence="1">The sequence shown here is derived from an EMBL/GenBank/DDBJ whole genome shotgun (WGS) entry which is preliminary data.</text>
</comment>
<dbReference type="Proteomes" id="UP000229498">
    <property type="component" value="Unassembled WGS sequence"/>
</dbReference>
<protein>
    <submittedName>
        <fullName evidence="1">Uncharacterized protein</fullName>
    </submittedName>
</protein>
<dbReference type="Gene3D" id="1.25.40.10">
    <property type="entry name" value="Tetratricopeptide repeat domain"/>
    <property type="match status" value="1"/>
</dbReference>
<gene>
    <name evidence="1" type="ORF">CVT23_14225</name>
</gene>
<dbReference type="InterPro" id="IPR011990">
    <property type="entry name" value="TPR-like_helical_dom_sf"/>
</dbReference>
<evidence type="ECO:0000313" key="1">
    <source>
        <dbReference type="EMBL" id="PJK29070.1"/>
    </source>
</evidence>
<name>A0A2M9G027_9PROT</name>
<evidence type="ECO:0000313" key="2">
    <source>
        <dbReference type="Proteomes" id="UP000229498"/>
    </source>
</evidence>
<proteinExistence type="predicted"/>
<dbReference type="EMBL" id="PHIG01000037">
    <property type="protein sequence ID" value="PJK29070.1"/>
    <property type="molecule type" value="Genomic_DNA"/>
</dbReference>
<keyword evidence="2" id="KW-1185">Reference proteome</keyword>
<organism evidence="1 2">
    <name type="scientific">Minwuia thermotolerans</name>
    <dbReference type="NCBI Taxonomy" id="2056226"/>
    <lineage>
        <taxon>Bacteria</taxon>
        <taxon>Pseudomonadati</taxon>
        <taxon>Pseudomonadota</taxon>
        <taxon>Alphaproteobacteria</taxon>
        <taxon>Minwuiales</taxon>
        <taxon>Minwuiaceae</taxon>
        <taxon>Minwuia</taxon>
    </lineage>
</organism>
<reference evidence="1 2" key="1">
    <citation type="submission" date="2017-11" db="EMBL/GenBank/DDBJ databases">
        <title>Draft genome sequence of Rhizobiales bacterium SY3-13.</title>
        <authorList>
            <person name="Sun C."/>
        </authorList>
    </citation>
    <scope>NUCLEOTIDE SEQUENCE [LARGE SCALE GENOMIC DNA]</scope>
    <source>
        <strain evidence="1 2">SY3-13</strain>
    </source>
</reference>
<dbReference type="AlphaFoldDB" id="A0A2M9G027"/>
<accession>A0A2M9G027</accession>
<sequence length="401" mass="42756">MTGGGAARSLELGPLHPEAETVLARLADTDAFAGAAIVERPAKGLPGVRALTVGEPNGEDVSAQLLVRGRALIGLRLEVPLLPSADPGLYAFADLAPLLEPALAGLAHDEDVAGREAVKRWAGEIGLESWMRPRYGAYRLERRVGGTLFVFEGVPLERFWISASRAPETLHPVLDDLQPHVPAAERAAAAPALTAVERGEYGEARRLAGPHAEAGAGWALLVMADYGEPIGPGRAMSSAINNMLEKSADTGFAPAQYVLGQPESNFAERRLTEAAKAGYGPALALKARRFYRGGRAEDPAARCDELVALQGNAMAQLRTVYRYAEGGGAADTAYFWGRVTLETFGEAASFTVERYILHTLDVLSDRLAPAVMAKLDADAADWSPKSFDELKPKYEALGCLE</sequence>